<accession>A0A1G8CGK1</accession>
<dbReference type="STRING" id="366584.SAMN05216377_12286"/>
<gene>
    <name evidence="1" type="ORF">SAMN05216377_12286</name>
</gene>
<dbReference type="AlphaFoldDB" id="A0A1G8CGK1"/>
<dbReference type="SUPFAM" id="SSF52540">
    <property type="entry name" value="P-loop containing nucleoside triphosphate hydrolases"/>
    <property type="match status" value="1"/>
</dbReference>
<dbReference type="EMBL" id="FNBE01000022">
    <property type="protein sequence ID" value="SDH44343.1"/>
    <property type="molecule type" value="Genomic_DNA"/>
</dbReference>
<evidence type="ECO:0000313" key="1">
    <source>
        <dbReference type="EMBL" id="SDH44343.1"/>
    </source>
</evidence>
<protein>
    <recommendedName>
        <fullName evidence="3">MinD-like ATPase involved in chromosome partitioning or flagellar assembly</fullName>
    </recommendedName>
</protein>
<sequence>MSVLSFVSFKGSPGVTTTVLGLAASWPRPVIALDLDPQGGDMLVGLGGGRVSATGGVVDVLAEARLGDLAGALGRHVIRPVKHGPLMLAGFGSSQAATAVDWRRTADQLGSFCGADLLVDCGRLAHGHPSTAILDCSAAAFVLTRSNLAAVRHVARSAPLLETSAAPLRLVVVGPGQPYDADEIARACTLPIAAALPDDPAGARHWSGGVEPGARFHRGRLQRAFLLAASRLAAPDHAGLQG</sequence>
<dbReference type="InterPro" id="IPR027417">
    <property type="entry name" value="P-loop_NTPase"/>
</dbReference>
<name>A0A1G8CGK1_PSEOR</name>
<evidence type="ECO:0008006" key="3">
    <source>
        <dbReference type="Google" id="ProtNLM"/>
    </source>
</evidence>
<dbReference type="Proteomes" id="UP000198967">
    <property type="component" value="Unassembled WGS sequence"/>
</dbReference>
<keyword evidence="2" id="KW-1185">Reference proteome</keyword>
<evidence type="ECO:0000313" key="2">
    <source>
        <dbReference type="Proteomes" id="UP000198967"/>
    </source>
</evidence>
<organism evidence="1 2">
    <name type="scientific">Pseudonocardia oroxyli</name>
    <dbReference type="NCBI Taxonomy" id="366584"/>
    <lineage>
        <taxon>Bacteria</taxon>
        <taxon>Bacillati</taxon>
        <taxon>Actinomycetota</taxon>
        <taxon>Actinomycetes</taxon>
        <taxon>Pseudonocardiales</taxon>
        <taxon>Pseudonocardiaceae</taxon>
        <taxon>Pseudonocardia</taxon>
    </lineage>
</organism>
<proteinExistence type="predicted"/>
<dbReference type="Gene3D" id="3.40.50.300">
    <property type="entry name" value="P-loop containing nucleotide triphosphate hydrolases"/>
    <property type="match status" value="1"/>
</dbReference>
<reference evidence="1 2" key="1">
    <citation type="submission" date="2016-10" db="EMBL/GenBank/DDBJ databases">
        <authorList>
            <person name="de Groot N.N."/>
        </authorList>
    </citation>
    <scope>NUCLEOTIDE SEQUENCE [LARGE SCALE GENOMIC DNA]</scope>
    <source>
        <strain evidence="1 2">CGMCC 4.3143</strain>
    </source>
</reference>